<dbReference type="STRING" id="688867.SAMN05660236_3820"/>
<dbReference type="Gene3D" id="1.10.10.10">
    <property type="entry name" value="Winged helix-like DNA-binding domain superfamily/Winged helix DNA-binding domain"/>
    <property type="match status" value="1"/>
</dbReference>
<dbReference type="InterPro" id="IPR013325">
    <property type="entry name" value="RNA_pol_sigma_r2"/>
</dbReference>
<feature type="domain" description="RNA polymerase sigma-70 region 2" evidence="5">
    <location>
        <begin position="21"/>
        <end position="87"/>
    </location>
</feature>
<dbReference type="InterPro" id="IPR013324">
    <property type="entry name" value="RNA_pol_sigma_r3/r4-like"/>
</dbReference>
<dbReference type="InterPro" id="IPR039425">
    <property type="entry name" value="RNA_pol_sigma-70-like"/>
</dbReference>
<dbReference type="SUPFAM" id="SSF88946">
    <property type="entry name" value="Sigma2 domain of RNA polymerase sigma factors"/>
    <property type="match status" value="1"/>
</dbReference>
<dbReference type="Pfam" id="PF08281">
    <property type="entry name" value="Sigma70_r4_2"/>
    <property type="match status" value="1"/>
</dbReference>
<dbReference type="NCBIfam" id="TIGR02937">
    <property type="entry name" value="sigma70-ECF"/>
    <property type="match status" value="1"/>
</dbReference>
<protein>
    <submittedName>
        <fullName evidence="7">RNA polymerase sigma-70 factor, ECF subfamily</fullName>
    </submittedName>
</protein>
<reference evidence="7 8" key="1">
    <citation type="submission" date="2017-02" db="EMBL/GenBank/DDBJ databases">
        <authorList>
            <person name="Peterson S.W."/>
        </authorList>
    </citation>
    <scope>NUCLEOTIDE SEQUENCE [LARGE SCALE GENOMIC DNA]</scope>
    <source>
        <strain evidence="7 8">DSM 25262</strain>
    </source>
</reference>
<organism evidence="7 8">
    <name type="scientific">Ohtaekwangia koreensis</name>
    <dbReference type="NCBI Taxonomy" id="688867"/>
    <lineage>
        <taxon>Bacteria</taxon>
        <taxon>Pseudomonadati</taxon>
        <taxon>Bacteroidota</taxon>
        <taxon>Cytophagia</taxon>
        <taxon>Cytophagales</taxon>
        <taxon>Fulvivirgaceae</taxon>
        <taxon>Ohtaekwangia</taxon>
    </lineage>
</organism>
<evidence type="ECO:0000313" key="7">
    <source>
        <dbReference type="EMBL" id="SKC78840.1"/>
    </source>
</evidence>
<keyword evidence="3" id="KW-0731">Sigma factor</keyword>
<dbReference type="GO" id="GO:0016987">
    <property type="term" value="F:sigma factor activity"/>
    <property type="evidence" value="ECO:0007669"/>
    <property type="project" value="UniProtKB-KW"/>
</dbReference>
<sequence>MKEADLVKRCKQNDRRAQEQLYALYADRLYRLAYRYIKSEEAEDVLMTAFTKIFNGIGNFIYQGEGCTEGWMRRIVVNESLMWLRRSHNFNLTESLEASLPEPELNAFSEQEAEDIYYFITQLPTGYRTVFNLSVIEGFNHAEIAGMLQISENTSRSQLFKAKTMLKKMLIQEGYHYGT</sequence>
<dbReference type="InterPro" id="IPR036388">
    <property type="entry name" value="WH-like_DNA-bd_sf"/>
</dbReference>
<dbReference type="PANTHER" id="PTHR43133">
    <property type="entry name" value="RNA POLYMERASE ECF-TYPE SIGMA FACTO"/>
    <property type="match status" value="1"/>
</dbReference>
<dbReference type="RefSeq" id="WP_079688325.1">
    <property type="nucleotide sequence ID" value="NZ_FUZU01000002.1"/>
</dbReference>
<dbReference type="InterPro" id="IPR007627">
    <property type="entry name" value="RNA_pol_sigma70_r2"/>
</dbReference>
<dbReference type="PANTHER" id="PTHR43133:SF46">
    <property type="entry name" value="RNA POLYMERASE SIGMA-70 FACTOR ECF SUBFAMILY"/>
    <property type="match status" value="1"/>
</dbReference>
<dbReference type="Proteomes" id="UP000190961">
    <property type="component" value="Unassembled WGS sequence"/>
</dbReference>
<dbReference type="GO" id="GO:0003677">
    <property type="term" value="F:DNA binding"/>
    <property type="evidence" value="ECO:0007669"/>
    <property type="project" value="InterPro"/>
</dbReference>
<dbReference type="InterPro" id="IPR013249">
    <property type="entry name" value="RNA_pol_sigma70_r4_t2"/>
</dbReference>
<dbReference type="Pfam" id="PF04542">
    <property type="entry name" value="Sigma70_r2"/>
    <property type="match status" value="1"/>
</dbReference>
<keyword evidence="4" id="KW-0804">Transcription</keyword>
<evidence type="ECO:0000259" key="6">
    <source>
        <dbReference type="Pfam" id="PF08281"/>
    </source>
</evidence>
<keyword evidence="2" id="KW-0805">Transcription regulation</keyword>
<feature type="domain" description="RNA polymerase sigma factor 70 region 4 type 2" evidence="6">
    <location>
        <begin position="115"/>
        <end position="166"/>
    </location>
</feature>
<evidence type="ECO:0000256" key="3">
    <source>
        <dbReference type="ARBA" id="ARBA00023082"/>
    </source>
</evidence>
<keyword evidence="8" id="KW-1185">Reference proteome</keyword>
<proteinExistence type="inferred from homology"/>
<accession>A0A1T5LSD9</accession>
<dbReference type="OrthoDB" id="941544at2"/>
<evidence type="ECO:0000256" key="1">
    <source>
        <dbReference type="ARBA" id="ARBA00010641"/>
    </source>
</evidence>
<dbReference type="InterPro" id="IPR014284">
    <property type="entry name" value="RNA_pol_sigma-70_dom"/>
</dbReference>
<dbReference type="AlphaFoldDB" id="A0A1T5LSD9"/>
<evidence type="ECO:0000259" key="5">
    <source>
        <dbReference type="Pfam" id="PF04542"/>
    </source>
</evidence>
<dbReference type="EMBL" id="FUZU01000002">
    <property type="protein sequence ID" value="SKC78840.1"/>
    <property type="molecule type" value="Genomic_DNA"/>
</dbReference>
<name>A0A1T5LSD9_9BACT</name>
<comment type="similarity">
    <text evidence="1">Belongs to the sigma-70 factor family. ECF subfamily.</text>
</comment>
<evidence type="ECO:0000256" key="4">
    <source>
        <dbReference type="ARBA" id="ARBA00023163"/>
    </source>
</evidence>
<evidence type="ECO:0000313" key="8">
    <source>
        <dbReference type="Proteomes" id="UP000190961"/>
    </source>
</evidence>
<evidence type="ECO:0000256" key="2">
    <source>
        <dbReference type="ARBA" id="ARBA00023015"/>
    </source>
</evidence>
<dbReference type="Gene3D" id="1.10.1740.10">
    <property type="match status" value="1"/>
</dbReference>
<gene>
    <name evidence="7" type="ORF">SAMN05660236_3820</name>
</gene>
<dbReference type="GO" id="GO:0006352">
    <property type="term" value="P:DNA-templated transcription initiation"/>
    <property type="evidence" value="ECO:0007669"/>
    <property type="project" value="InterPro"/>
</dbReference>
<dbReference type="SUPFAM" id="SSF88659">
    <property type="entry name" value="Sigma3 and sigma4 domains of RNA polymerase sigma factors"/>
    <property type="match status" value="1"/>
</dbReference>